<keyword evidence="4" id="KW-1185">Reference proteome</keyword>
<dbReference type="CDD" id="cd01066">
    <property type="entry name" value="APP_MetAP"/>
    <property type="match status" value="1"/>
</dbReference>
<dbReference type="InterPro" id="IPR029149">
    <property type="entry name" value="Creatin/AminoP/Spt16_N"/>
</dbReference>
<comment type="caution">
    <text evidence="3">The sequence shown here is derived from an EMBL/GenBank/DDBJ whole genome shotgun (WGS) entry which is preliminary data.</text>
</comment>
<dbReference type="Gene3D" id="3.90.230.10">
    <property type="entry name" value="Creatinase/methionine aminopeptidase superfamily"/>
    <property type="match status" value="1"/>
</dbReference>
<feature type="domain" description="Peptidase M24" evidence="1">
    <location>
        <begin position="175"/>
        <end position="383"/>
    </location>
</feature>
<evidence type="ECO:0000259" key="1">
    <source>
        <dbReference type="Pfam" id="PF00557"/>
    </source>
</evidence>
<reference evidence="3 4" key="1">
    <citation type="submission" date="2020-07" db="EMBL/GenBank/DDBJ databases">
        <title>Sequencing the genomes of 1000 actinobacteria strains.</title>
        <authorList>
            <person name="Klenk H.-P."/>
        </authorList>
    </citation>
    <scope>NUCLEOTIDE SEQUENCE [LARGE SCALE GENOMIC DNA]</scope>
    <source>
        <strain evidence="3 4">DSM 26341</strain>
    </source>
</reference>
<evidence type="ECO:0000313" key="3">
    <source>
        <dbReference type="EMBL" id="NYI66633.1"/>
    </source>
</evidence>
<dbReference type="Pfam" id="PF00557">
    <property type="entry name" value="Peptidase_M24"/>
    <property type="match status" value="1"/>
</dbReference>
<name>A0A7Z0AAJ6_9MICO</name>
<dbReference type="SUPFAM" id="SSF53092">
    <property type="entry name" value="Creatinase/prolidase N-terminal domain"/>
    <property type="match status" value="1"/>
</dbReference>
<dbReference type="PANTHER" id="PTHR46112">
    <property type="entry name" value="AMINOPEPTIDASE"/>
    <property type="match status" value="1"/>
</dbReference>
<accession>A0A7Z0AAJ6</accession>
<keyword evidence="3" id="KW-0645">Protease</keyword>
<dbReference type="InterPro" id="IPR000994">
    <property type="entry name" value="Pept_M24"/>
</dbReference>
<evidence type="ECO:0000313" key="4">
    <source>
        <dbReference type="Proteomes" id="UP000539111"/>
    </source>
</evidence>
<organism evidence="3 4">
    <name type="scientific">Spelaeicoccus albus</name>
    <dbReference type="NCBI Taxonomy" id="1280376"/>
    <lineage>
        <taxon>Bacteria</taxon>
        <taxon>Bacillati</taxon>
        <taxon>Actinomycetota</taxon>
        <taxon>Actinomycetes</taxon>
        <taxon>Micrococcales</taxon>
        <taxon>Brevibacteriaceae</taxon>
        <taxon>Spelaeicoccus</taxon>
    </lineage>
</organism>
<dbReference type="Proteomes" id="UP000539111">
    <property type="component" value="Unassembled WGS sequence"/>
</dbReference>
<gene>
    <name evidence="3" type="ORF">BJY26_000939</name>
</gene>
<feature type="domain" description="Creatinase N-terminal" evidence="2">
    <location>
        <begin position="20"/>
        <end position="168"/>
    </location>
</feature>
<dbReference type="SUPFAM" id="SSF55920">
    <property type="entry name" value="Creatinase/aminopeptidase"/>
    <property type="match status" value="1"/>
</dbReference>
<dbReference type="InterPro" id="IPR000587">
    <property type="entry name" value="Creatinase_N"/>
</dbReference>
<dbReference type="InterPro" id="IPR050659">
    <property type="entry name" value="Peptidase_M24B"/>
</dbReference>
<sequence>MTVDVPVPAMEITAGEYAARLDAVRHKMEKQALAALLITDPANLYYLTGYNAWSFYTPQVLFVPAEGDLIFFAREMDANGAFRTSRLPVDQIIGYPETYVHRPHVHPFDWVAYKLRKLGLIAAAASGYVGLEMDSQFFSPKAYRALFNAIPEWNFVDCFELVNWVRVIKSPAEIELMRAAGKVCTAAMNTAIEHVRVGARQCDVAAAISAAQMAGTSEFGGDYPAIVPMMPTGVEADTPHLTWNDRPFNAGQGVVIELAGVYRRYHTPLARTVMLGKPSEQLTNVADAVGEGMTAVLETVRPGVEARDLAKAWNWTLAKFGLEKPSRIGYSIGVGYPPDWGERTISLRTEDETVLAENMTFHLIGGMWMDNYGFELSESIRVTASGVEQFTGFPLELIIKED</sequence>
<dbReference type="Pfam" id="PF01321">
    <property type="entry name" value="Creatinase_N"/>
    <property type="match status" value="1"/>
</dbReference>
<evidence type="ECO:0000259" key="2">
    <source>
        <dbReference type="Pfam" id="PF01321"/>
    </source>
</evidence>
<dbReference type="PANTHER" id="PTHR46112:SF2">
    <property type="entry name" value="XAA-PRO AMINOPEPTIDASE P-RELATED"/>
    <property type="match status" value="1"/>
</dbReference>
<dbReference type="GO" id="GO:0102009">
    <property type="term" value="F:proline dipeptidase activity"/>
    <property type="evidence" value="ECO:0007669"/>
    <property type="project" value="UniProtKB-EC"/>
</dbReference>
<dbReference type="RefSeq" id="WP_237249101.1">
    <property type="nucleotide sequence ID" value="NZ_JACBZP010000001.1"/>
</dbReference>
<proteinExistence type="predicted"/>
<dbReference type="Gene3D" id="3.40.350.10">
    <property type="entry name" value="Creatinase/prolidase N-terminal domain"/>
    <property type="match status" value="1"/>
</dbReference>
<dbReference type="EMBL" id="JACBZP010000001">
    <property type="protein sequence ID" value="NYI66633.1"/>
    <property type="molecule type" value="Genomic_DNA"/>
</dbReference>
<dbReference type="AlphaFoldDB" id="A0A7Z0AAJ6"/>
<protein>
    <submittedName>
        <fullName evidence="3">Xaa-Pro dipeptidase</fullName>
        <ecNumber evidence="3">3.4.13.9</ecNumber>
    </submittedName>
</protein>
<dbReference type="InterPro" id="IPR036005">
    <property type="entry name" value="Creatinase/aminopeptidase-like"/>
</dbReference>
<dbReference type="EC" id="3.4.13.9" evidence="3"/>
<keyword evidence="3" id="KW-0224">Dipeptidase</keyword>
<keyword evidence="3" id="KW-0378">Hydrolase</keyword>